<dbReference type="AlphaFoldDB" id="A0A9X3ETR0"/>
<dbReference type="RefSeq" id="WP_267771764.1">
    <property type="nucleotide sequence ID" value="NZ_JAPNKE010000002.1"/>
</dbReference>
<sequence>MMSRALLVVPLCLAACEATSRRFAALDAPPPAPVAVGEARPLAELKKVTELSEAEKAKQDKEMPECGRGSGATSTASACRSGCGRPSTCSGSRSPAACS</sequence>
<keyword evidence="3" id="KW-1185">Reference proteome</keyword>
<protein>
    <submittedName>
        <fullName evidence="2">Uncharacterized protein</fullName>
    </submittedName>
</protein>
<feature type="compositionally biased region" description="Basic and acidic residues" evidence="1">
    <location>
        <begin position="50"/>
        <end position="65"/>
    </location>
</feature>
<evidence type="ECO:0000256" key="1">
    <source>
        <dbReference type="SAM" id="MobiDB-lite"/>
    </source>
</evidence>
<proteinExistence type="predicted"/>
<name>A0A9X3ETR0_9BACT</name>
<dbReference type="Proteomes" id="UP001150924">
    <property type="component" value="Unassembled WGS sequence"/>
</dbReference>
<gene>
    <name evidence="2" type="ORF">OV079_26790</name>
</gene>
<comment type="caution">
    <text evidence="2">The sequence shown here is derived from an EMBL/GenBank/DDBJ whole genome shotgun (WGS) entry which is preliminary data.</text>
</comment>
<accession>A0A9X3ETR0</accession>
<reference evidence="2" key="1">
    <citation type="submission" date="2022-11" db="EMBL/GenBank/DDBJ databases">
        <title>Minimal conservation of predation-associated metabolite biosynthetic gene clusters underscores biosynthetic potential of Myxococcota including descriptions for ten novel species: Archangium lansinium sp. nov., Myxococcus landrumus sp. nov., Nannocystis bai.</title>
        <authorList>
            <person name="Ahearne A."/>
            <person name="Stevens C."/>
            <person name="Phillips K."/>
        </authorList>
    </citation>
    <scope>NUCLEOTIDE SEQUENCE</scope>
    <source>
        <strain evidence="2">Na p29</strain>
    </source>
</reference>
<feature type="region of interest" description="Disordered" evidence="1">
    <location>
        <begin position="50"/>
        <end position="99"/>
    </location>
</feature>
<evidence type="ECO:0000313" key="2">
    <source>
        <dbReference type="EMBL" id="MCY1009105.1"/>
    </source>
</evidence>
<evidence type="ECO:0000313" key="3">
    <source>
        <dbReference type="Proteomes" id="UP001150924"/>
    </source>
</evidence>
<organism evidence="2 3">
    <name type="scientific">Nannocystis pusilla</name>
    <dbReference type="NCBI Taxonomy" id="889268"/>
    <lineage>
        <taxon>Bacteria</taxon>
        <taxon>Pseudomonadati</taxon>
        <taxon>Myxococcota</taxon>
        <taxon>Polyangia</taxon>
        <taxon>Nannocystales</taxon>
        <taxon>Nannocystaceae</taxon>
        <taxon>Nannocystis</taxon>
    </lineage>
</organism>
<dbReference type="EMBL" id="JAPNKE010000002">
    <property type="protein sequence ID" value="MCY1009105.1"/>
    <property type="molecule type" value="Genomic_DNA"/>
</dbReference>